<feature type="region of interest" description="Disordered" evidence="1">
    <location>
        <begin position="207"/>
        <end position="263"/>
    </location>
</feature>
<dbReference type="Proteomes" id="UP000236333">
    <property type="component" value="Unassembled WGS sequence"/>
</dbReference>
<protein>
    <submittedName>
        <fullName evidence="2">Uncharacterized protein</fullName>
    </submittedName>
</protein>
<accession>A0A2J8A3Z5</accession>
<feature type="region of interest" description="Disordered" evidence="1">
    <location>
        <begin position="38"/>
        <end position="71"/>
    </location>
</feature>
<feature type="compositionally biased region" description="Polar residues" evidence="1">
    <location>
        <begin position="215"/>
        <end position="230"/>
    </location>
</feature>
<proteinExistence type="predicted"/>
<reference evidence="2 3" key="1">
    <citation type="journal article" date="2017" name="Mol. Biol. Evol.">
        <title>The 4-celled Tetrabaena socialis nuclear genome reveals the essential components for genetic control of cell number at the origin of multicellularity in the volvocine lineage.</title>
        <authorList>
            <person name="Featherston J."/>
            <person name="Arakaki Y."/>
            <person name="Hanschen E.R."/>
            <person name="Ferris P.J."/>
            <person name="Michod R.E."/>
            <person name="Olson B.J.S.C."/>
            <person name="Nozaki H."/>
            <person name="Durand P.M."/>
        </authorList>
    </citation>
    <scope>NUCLEOTIDE SEQUENCE [LARGE SCALE GENOMIC DNA]</scope>
    <source>
        <strain evidence="2 3">NIES-571</strain>
    </source>
</reference>
<sequence length="263" mass="26204">MCCVIGVAGEDRCDAVKALCTWAGGGTARLILGASAPAAPSRPLRQPAPTKRNIQPTAATTSPDSAASAATGVAIRGQQLKEPSHNRPLLARPLLLPPAEVSLPCSAAPCGSRGAAAARCHRRAAGGWRDQNSLRASSKPQLSLAAQAAVPLAPVAAAAGGVTGGALHAAEPIALLPQGRLRVHGAERVVQHAALVTPAASAPYRVASPPGPGSVISTHSPPRHSASLTHSRGRARSATLLPCTPAALPRTSAASTSSASGTS</sequence>
<feature type="compositionally biased region" description="Low complexity" evidence="1">
    <location>
        <begin position="56"/>
        <end position="71"/>
    </location>
</feature>
<evidence type="ECO:0000313" key="3">
    <source>
        <dbReference type="Proteomes" id="UP000236333"/>
    </source>
</evidence>
<keyword evidence="3" id="KW-1185">Reference proteome</keyword>
<comment type="caution">
    <text evidence="2">The sequence shown here is derived from an EMBL/GenBank/DDBJ whole genome shotgun (WGS) entry which is preliminary data.</text>
</comment>
<gene>
    <name evidence="2" type="ORF">TSOC_006345</name>
</gene>
<dbReference type="EMBL" id="PGGS01000190">
    <property type="protein sequence ID" value="PNH07241.1"/>
    <property type="molecule type" value="Genomic_DNA"/>
</dbReference>
<evidence type="ECO:0000256" key="1">
    <source>
        <dbReference type="SAM" id="MobiDB-lite"/>
    </source>
</evidence>
<dbReference type="AlphaFoldDB" id="A0A2J8A3Z5"/>
<name>A0A2J8A3Z5_9CHLO</name>
<feature type="compositionally biased region" description="Low complexity" evidence="1">
    <location>
        <begin position="251"/>
        <end position="263"/>
    </location>
</feature>
<evidence type="ECO:0000313" key="2">
    <source>
        <dbReference type="EMBL" id="PNH07241.1"/>
    </source>
</evidence>
<feature type="compositionally biased region" description="Low complexity" evidence="1">
    <location>
        <begin position="38"/>
        <end position="49"/>
    </location>
</feature>
<organism evidence="2 3">
    <name type="scientific">Tetrabaena socialis</name>
    <dbReference type="NCBI Taxonomy" id="47790"/>
    <lineage>
        <taxon>Eukaryota</taxon>
        <taxon>Viridiplantae</taxon>
        <taxon>Chlorophyta</taxon>
        <taxon>core chlorophytes</taxon>
        <taxon>Chlorophyceae</taxon>
        <taxon>CS clade</taxon>
        <taxon>Chlamydomonadales</taxon>
        <taxon>Tetrabaenaceae</taxon>
        <taxon>Tetrabaena</taxon>
    </lineage>
</organism>